<dbReference type="InterPro" id="IPR012337">
    <property type="entry name" value="RNaseH-like_sf"/>
</dbReference>
<dbReference type="PANTHER" id="PTHR45913:SF10">
    <property type="entry name" value="DUF4371 DOMAIN-CONTAINING PROTEIN"/>
    <property type="match status" value="1"/>
</dbReference>
<feature type="transmembrane region" description="Helical" evidence="1">
    <location>
        <begin position="395"/>
        <end position="416"/>
    </location>
</feature>
<keyword evidence="1" id="KW-0812">Transmembrane</keyword>
<comment type="caution">
    <text evidence="2">The sequence shown here is derived from an EMBL/GenBank/DDBJ whole genome shotgun (WGS) entry which is preliminary data.</text>
</comment>
<organism evidence="2 3">
    <name type="scientific">Eleutherodactylus coqui</name>
    <name type="common">Puerto Rican coqui</name>
    <dbReference type="NCBI Taxonomy" id="57060"/>
    <lineage>
        <taxon>Eukaryota</taxon>
        <taxon>Metazoa</taxon>
        <taxon>Chordata</taxon>
        <taxon>Craniata</taxon>
        <taxon>Vertebrata</taxon>
        <taxon>Euteleostomi</taxon>
        <taxon>Amphibia</taxon>
        <taxon>Batrachia</taxon>
        <taxon>Anura</taxon>
        <taxon>Neobatrachia</taxon>
        <taxon>Hyloidea</taxon>
        <taxon>Eleutherodactylidae</taxon>
        <taxon>Eleutherodactylinae</taxon>
        <taxon>Eleutherodactylus</taxon>
        <taxon>Eleutherodactylus</taxon>
    </lineage>
</organism>
<keyword evidence="1" id="KW-1133">Transmembrane helix</keyword>
<evidence type="ECO:0000313" key="3">
    <source>
        <dbReference type="Proteomes" id="UP000770717"/>
    </source>
</evidence>
<protein>
    <submittedName>
        <fullName evidence="2">Uncharacterized protein</fullName>
    </submittedName>
</protein>
<gene>
    <name evidence="2" type="ORF">GDO78_012088</name>
</gene>
<keyword evidence="1" id="KW-0472">Membrane</keyword>
<dbReference type="AlphaFoldDB" id="A0A8J6F4L8"/>
<evidence type="ECO:0000256" key="1">
    <source>
        <dbReference type="SAM" id="Phobius"/>
    </source>
</evidence>
<dbReference type="EMBL" id="WNTK01000007">
    <property type="protein sequence ID" value="KAG9480436.1"/>
    <property type="molecule type" value="Genomic_DNA"/>
</dbReference>
<name>A0A8J6F4L8_ELECQ</name>
<reference evidence="2" key="1">
    <citation type="thesis" date="2020" institute="ProQuest LLC" country="789 East Eisenhower Parkway, Ann Arbor, MI, USA">
        <title>Comparative Genomics and Chromosome Evolution.</title>
        <authorList>
            <person name="Mudd A.B."/>
        </authorList>
    </citation>
    <scope>NUCLEOTIDE SEQUENCE</scope>
    <source>
        <strain evidence="2">HN-11 Male</strain>
        <tissue evidence="2">Kidney and liver</tissue>
    </source>
</reference>
<dbReference type="OrthoDB" id="8934564at2759"/>
<dbReference type="Proteomes" id="UP000770717">
    <property type="component" value="Unassembled WGS sequence"/>
</dbReference>
<proteinExistence type="predicted"/>
<dbReference type="SUPFAM" id="SSF53098">
    <property type="entry name" value="Ribonuclease H-like"/>
    <property type="match status" value="1"/>
</dbReference>
<dbReference type="PANTHER" id="PTHR45913">
    <property type="entry name" value="EPM2A-INTERACTING PROTEIN 1"/>
    <property type="match status" value="1"/>
</dbReference>
<sequence>MISELPLSRNIIKDRIIRLNTNVQNQLKRDISNCKYFSISLDETTDVTSHAQLAIIGRYSDGLTMREELIKLVSVPTSTSGSEICKVVIQTFRDISIDISEVVSVTTDGAPNMVGKKVGFVKLFTEAIGHPIVPFHCIIHQEALCAKVRFTDLNDLMSVVTKIVNLIAARPLNNGLLMYNNVRSLSRGKVPERFVKCFEEIRVFFEGKDLGNFPQLNDDKWVNTLMFLTDLSVHINELNLKLQGFDKIIVVMFGYIKAFEITKYFEKASTAVHNEVESLHIKYQHVLGSLLDQFSDRFNQFRSLEQTIKIIKHPDVVVSSSLELNGFQWMQIDDLEIQLAEFQDSIWAQVFVDLRSKLENLERCRLENQEGCQYEQEIWSAWNRLPDTFSTLRNMVMALLTVFPSTYFCETLFSALNNIKTNKRNRLTDEVSSTCLGLKCTKYQPSIEDLANEIQQQKSH</sequence>
<keyword evidence="3" id="KW-1185">Reference proteome</keyword>
<evidence type="ECO:0000313" key="2">
    <source>
        <dbReference type="EMBL" id="KAG9480436.1"/>
    </source>
</evidence>
<accession>A0A8J6F4L8</accession>